<proteinExistence type="predicted"/>
<feature type="transmembrane region" description="Helical" evidence="1">
    <location>
        <begin position="78"/>
        <end position="96"/>
    </location>
</feature>
<dbReference type="GeneID" id="108038981"/>
<name>A0A6P4E0I7_DRORH</name>
<feature type="transmembrane region" description="Helical" evidence="1">
    <location>
        <begin position="158"/>
        <end position="176"/>
    </location>
</feature>
<keyword evidence="1" id="KW-1133">Transmembrane helix</keyword>
<keyword evidence="1" id="KW-0812">Transmembrane</keyword>
<protein>
    <submittedName>
        <fullName evidence="2">Uncharacterized protein LOC108038981</fullName>
    </submittedName>
</protein>
<keyword evidence="1" id="KW-0472">Membrane</keyword>
<reference evidence="2" key="1">
    <citation type="submission" date="2025-08" db="UniProtKB">
        <authorList>
            <consortium name="RefSeq"/>
        </authorList>
    </citation>
    <scope>IDENTIFICATION</scope>
</reference>
<evidence type="ECO:0000313" key="2">
    <source>
        <dbReference type="RefSeq" id="XP_016971367.1"/>
    </source>
</evidence>
<organism evidence="2">
    <name type="scientific">Drosophila rhopaloa</name>
    <name type="common">Fruit fly</name>
    <dbReference type="NCBI Taxonomy" id="1041015"/>
    <lineage>
        <taxon>Eukaryota</taxon>
        <taxon>Metazoa</taxon>
        <taxon>Ecdysozoa</taxon>
        <taxon>Arthropoda</taxon>
        <taxon>Hexapoda</taxon>
        <taxon>Insecta</taxon>
        <taxon>Pterygota</taxon>
        <taxon>Neoptera</taxon>
        <taxon>Endopterygota</taxon>
        <taxon>Diptera</taxon>
        <taxon>Brachycera</taxon>
        <taxon>Muscomorpha</taxon>
        <taxon>Ephydroidea</taxon>
        <taxon>Drosophilidae</taxon>
        <taxon>Drosophila</taxon>
        <taxon>Sophophora</taxon>
    </lineage>
</organism>
<sequence>MRNSITFHELLLYRIICDMFKLIPFSYQFCALGNSYDVIADACRDKTELLSFLDSKQWRSFRRNVESFLRCDFSYYHIYYWFILIFSLYGAMHSLFNFGRLIFTKEVSSNSLWHNHRFNVLPPIVVRRLGLVKAFIQINVWSTLLYGALFVSPNHMAPWLWGHLVIFAFKLAAAILMRIRGQRFRTTIYLIVYMLTIWLVRQSMRAFFIALEQETQENLMLYLPIIQPLLHYGNSFVI</sequence>
<accession>A0A6P4E0I7</accession>
<gene>
    <name evidence="2" type="primary">LOC108038981</name>
</gene>
<dbReference type="RefSeq" id="XP_016971367.2">
    <property type="nucleotide sequence ID" value="XM_017115878.2"/>
</dbReference>
<dbReference type="RefSeq" id="XP_016971367.1">
    <property type="nucleotide sequence ID" value="XM_017115878.1"/>
</dbReference>
<dbReference type="AlphaFoldDB" id="A0A6P4E0I7"/>
<evidence type="ECO:0000256" key="1">
    <source>
        <dbReference type="SAM" id="Phobius"/>
    </source>
</evidence>
<dbReference type="OrthoDB" id="7835578at2759"/>
<feature type="transmembrane region" description="Helical" evidence="1">
    <location>
        <begin position="188"/>
        <end position="211"/>
    </location>
</feature>